<evidence type="ECO:0000313" key="1">
    <source>
        <dbReference type="EMBL" id="TCN25498.1"/>
    </source>
</evidence>
<sequence>MAYFEDEIKKDLVLGEIYTSREISSLLSFSNVVVLCEDVSYFNDTSDMKFKVINKTESYIHRNENHSYHFSNNRSRVFTVKRVK</sequence>
<accession>A0A4R2BEW4</accession>
<protein>
    <submittedName>
        <fullName evidence="1">Uncharacterized protein</fullName>
    </submittedName>
</protein>
<organism evidence="1 2">
    <name type="scientific">Mesobacillus foraminis</name>
    <dbReference type="NCBI Taxonomy" id="279826"/>
    <lineage>
        <taxon>Bacteria</taxon>
        <taxon>Bacillati</taxon>
        <taxon>Bacillota</taxon>
        <taxon>Bacilli</taxon>
        <taxon>Bacillales</taxon>
        <taxon>Bacillaceae</taxon>
        <taxon>Mesobacillus</taxon>
    </lineage>
</organism>
<keyword evidence="2" id="KW-1185">Reference proteome</keyword>
<reference evidence="1 2" key="1">
    <citation type="journal article" date="2015" name="Stand. Genomic Sci.">
        <title>Genomic Encyclopedia of Bacterial and Archaeal Type Strains, Phase III: the genomes of soil and plant-associated and newly described type strains.</title>
        <authorList>
            <person name="Whitman W.B."/>
            <person name="Woyke T."/>
            <person name="Klenk H.P."/>
            <person name="Zhou Y."/>
            <person name="Lilburn T.G."/>
            <person name="Beck B.J."/>
            <person name="De Vos P."/>
            <person name="Vandamme P."/>
            <person name="Eisen J.A."/>
            <person name="Garrity G."/>
            <person name="Hugenholtz P."/>
            <person name="Kyrpides N.C."/>
        </authorList>
    </citation>
    <scope>NUCLEOTIDE SEQUENCE [LARGE SCALE GENOMIC DNA]</scope>
    <source>
        <strain evidence="1 2">CV53</strain>
    </source>
</reference>
<dbReference type="Proteomes" id="UP000295689">
    <property type="component" value="Unassembled WGS sequence"/>
</dbReference>
<proteinExistence type="predicted"/>
<evidence type="ECO:0000313" key="2">
    <source>
        <dbReference type="Proteomes" id="UP000295689"/>
    </source>
</evidence>
<dbReference type="RefSeq" id="WP_132005296.1">
    <property type="nucleotide sequence ID" value="NZ_JABUHM010000003.1"/>
</dbReference>
<comment type="caution">
    <text evidence="1">The sequence shown here is derived from an EMBL/GenBank/DDBJ whole genome shotgun (WGS) entry which is preliminary data.</text>
</comment>
<name>A0A4R2BEW4_9BACI</name>
<dbReference type="EMBL" id="SLVV01000005">
    <property type="protein sequence ID" value="TCN25498.1"/>
    <property type="molecule type" value="Genomic_DNA"/>
</dbReference>
<gene>
    <name evidence="1" type="ORF">EV146_105155</name>
</gene>
<dbReference type="AlphaFoldDB" id="A0A4R2BEW4"/>